<keyword evidence="1" id="KW-0723">Serine/threonine-protein kinase</keyword>
<feature type="domain" description="Histidine kinase/HSP90-like ATPase" evidence="2">
    <location>
        <begin position="200"/>
        <end position="306"/>
    </location>
</feature>
<proteinExistence type="predicted"/>
<sequence length="314" mass="34161">MTITGFPPPGRFVHPAVFYASEEEYLSLLVPFVVAGLEQGHPVAASVPARRLRLLREGLGAAAEDVLLLDMEVEGRNPGRIIPGVLRRFADRHPGEHVRIIGEPIWAGRTDAEYPACAQHEALINLAFADRDITIACPYDTASLDEHVVADALATHPLVWETDRRYGSDHYAPDAVVDRYNQPFDVVPDAVTLEVTTSAGIRDARRFATGQAGRLGLSDDRTADLALITTELVVNSLRHAGGTCLLSIWRDDTHLVCTVRDDGHLADPLAGRRPAAVDQDGGRGLLVVNQLADLVRVHTTPKGTTTHVFLRMGD</sequence>
<dbReference type="InterPro" id="IPR036890">
    <property type="entry name" value="HATPase_C_sf"/>
</dbReference>
<dbReference type="Gene3D" id="3.30.565.10">
    <property type="entry name" value="Histidine kinase-like ATPase, C-terminal domain"/>
    <property type="match status" value="1"/>
</dbReference>
<dbReference type="CDD" id="cd16936">
    <property type="entry name" value="HATPase_RsbW-like"/>
    <property type="match status" value="1"/>
</dbReference>
<keyword evidence="5" id="KW-1185">Reference proteome</keyword>
<comment type="caution">
    <text evidence="4">The sequence shown here is derived from an EMBL/GenBank/DDBJ whole genome shotgun (WGS) entry which is preliminary data.</text>
</comment>
<evidence type="ECO:0000313" key="4">
    <source>
        <dbReference type="EMBL" id="TQM84443.1"/>
    </source>
</evidence>
<evidence type="ECO:0000259" key="3">
    <source>
        <dbReference type="Pfam" id="PF14417"/>
    </source>
</evidence>
<dbReference type="SUPFAM" id="SSF55874">
    <property type="entry name" value="ATPase domain of HSP90 chaperone/DNA topoisomerase II/histidine kinase"/>
    <property type="match status" value="1"/>
</dbReference>
<protein>
    <submittedName>
        <fullName evidence="4">Anti-sigma regulatory factor (Ser/Thr protein kinase)</fullName>
    </submittedName>
</protein>
<evidence type="ECO:0000313" key="5">
    <source>
        <dbReference type="Proteomes" id="UP000316628"/>
    </source>
</evidence>
<name>A0A543JNN7_9PSEU</name>
<dbReference type="PANTHER" id="PTHR35526:SF3">
    <property type="entry name" value="ANTI-SIGMA-F FACTOR RSBW"/>
    <property type="match status" value="1"/>
</dbReference>
<dbReference type="PANTHER" id="PTHR35526">
    <property type="entry name" value="ANTI-SIGMA-F FACTOR RSBW-RELATED"/>
    <property type="match status" value="1"/>
</dbReference>
<dbReference type="Pfam" id="PF13581">
    <property type="entry name" value="HATPase_c_2"/>
    <property type="match status" value="1"/>
</dbReference>
<evidence type="ECO:0000256" key="1">
    <source>
        <dbReference type="ARBA" id="ARBA00022527"/>
    </source>
</evidence>
<accession>A0A543JNN7</accession>
<dbReference type="OrthoDB" id="4088450at2"/>
<dbReference type="InterPro" id="IPR050267">
    <property type="entry name" value="Anti-sigma-factor_SerPK"/>
</dbReference>
<dbReference type="InterPro" id="IPR003594">
    <property type="entry name" value="HATPase_dom"/>
</dbReference>
<dbReference type="Proteomes" id="UP000316628">
    <property type="component" value="Unassembled WGS sequence"/>
</dbReference>
<organism evidence="4 5">
    <name type="scientific">Saccharothrix saharensis</name>
    <dbReference type="NCBI Taxonomy" id="571190"/>
    <lineage>
        <taxon>Bacteria</taxon>
        <taxon>Bacillati</taxon>
        <taxon>Actinomycetota</taxon>
        <taxon>Actinomycetes</taxon>
        <taxon>Pseudonocardiales</taxon>
        <taxon>Pseudonocardiaceae</taxon>
        <taxon>Saccharothrix</taxon>
    </lineage>
</organism>
<dbReference type="InterPro" id="IPR025847">
    <property type="entry name" value="MEDS_domain"/>
</dbReference>
<dbReference type="EMBL" id="VFPP01000001">
    <property type="protein sequence ID" value="TQM84443.1"/>
    <property type="molecule type" value="Genomic_DNA"/>
</dbReference>
<dbReference type="NCBIfam" id="NF041045">
    <property type="entry name" value="RsbA_anti_sig"/>
    <property type="match status" value="1"/>
</dbReference>
<dbReference type="InterPro" id="IPR047718">
    <property type="entry name" value="RsbA-like_anti_sig"/>
</dbReference>
<keyword evidence="1" id="KW-0418">Kinase</keyword>
<evidence type="ECO:0000259" key="2">
    <source>
        <dbReference type="Pfam" id="PF13581"/>
    </source>
</evidence>
<feature type="domain" description="MEDS" evidence="3">
    <location>
        <begin position="14"/>
        <end position="157"/>
    </location>
</feature>
<dbReference type="RefSeq" id="WP_141982622.1">
    <property type="nucleotide sequence ID" value="NZ_VFPP01000001.1"/>
</dbReference>
<dbReference type="AlphaFoldDB" id="A0A543JNN7"/>
<dbReference type="Pfam" id="PF14417">
    <property type="entry name" value="MEDS"/>
    <property type="match status" value="1"/>
</dbReference>
<dbReference type="GO" id="GO:0004674">
    <property type="term" value="F:protein serine/threonine kinase activity"/>
    <property type="evidence" value="ECO:0007669"/>
    <property type="project" value="UniProtKB-KW"/>
</dbReference>
<keyword evidence="1" id="KW-0808">Transferase</keyword>
<gene>
    <name evidence="4" type="ORF">FHX81_6889</name>
</gene>
<reference evidence="4 5" key="1">
    <citation type="submission" date="2019-06" db="EMBL/GenBank/DDBJ databases">
        <title>Sequencing the genomes of 1000 actinobacteria strains.</title>
        <authorList>
            <person name="Klenk H.-P."/>
        </authorList>
    </citation>
    <scope>NUCLEOTIDE SEQUENCE [LARGE SCALE GENOMIC DNA]</scope>
    <source>
        <strain evidence="4 5">DSM 45456</strain>
    </source>
</reference>